<accession>A0AB34KN12</accession>
<dbReference type="Proteomes" id="UP000803884">
    <property type="component" value="Unassembled WGS sequence"/>
</dbReference>
<dbReference type="InterPro" id="IPR036047">
    <property type="entry name" value="F-box-like_dom_sf"/>
</dbReference>
<dbReference type="SUPFAM" id="SSF81383">
    <property type="entry name" value="F-box domain"/>
    <property type="match status" value="1"/>
</dbReference>
<proteinExistence type="predicted"/>
<evidence type="ECO:0008006" key="4">
    <source>
        <dbReference type="Google" id="ProtNLM"/>
    </source>
</evidence>
<gene>
    <name evidence="2" type="ORF">WHR41_05212</name>
</gene>
<reference evidence="2 3" key="1">
    <citation type="journal article" date="2020" name="Microbiol. Resour. Announc.">
        <title>Draft Genome Sequence of a Cladosporium Species Isolated from the Mesophotic Ascidian Didemnum maculosum.</title>
        <authorList>
            <person name="Gioti A."/>
            <person name="Siaperas R."/>
            <person name="Nikolaivits E."/>
            <person name="Le Goff G."/>
            <person name="Ouazzani J."/>
            <person name="Kotoulas G."/>
            <person name="Topakas E."/>
        </authorList>
    </citation>
    <scope>NUCLEOTIDE SEQUENCE [LARGE SCALE GENOMIC DNA]</scope>
    <source>
        <strain evidence="2 3">TM138-S3</strain>
    </source>
</reference>
<dbReference type="RefSeq" id="XP_069229539.1">
    <property type="nucleotide sequence ID" value="XM_069373817.1"/>
</dbReference>
<evidence type="ECO:0000256" key="1">
    <source>
        <dbReference type="SAM" id="MobiDB-lite"/>
    </source>
</evidence>
<evidence type="ECO:0000313" key="3">
    <source>
        <dbReference type="Proteomes" id="UP000803884"/>
    </source>
</evidence>
<evidence type="ECO:0000313" key="2">
    <source>
        <dbReference type="EMBL" id="KAL1586434.1"/>
    </source>
</evidence>
<dbReference type="GeneID" id="96006655"/>
<protein>
    <recommendedName>
        <fullName evidence="4">F-box domain-containing protein</fullName>
    </recommendedName>
</protein>
<organism evidence="2 3">
    <name type="scientific">Cladosporium halotolerans</name>
    <dbReference type="NCBI Taxonomy" id="1052096"/>
    <lineage>
        <taxon>Eukaryota</taxon>
        <taxon>Fungi</taxon>
        <taxon>Dikarya</taxon>
        <taxon>Ascomycota</taxon>
        <taxon>Pezizomycotina</taxon>
        <taxon>Dothideomycetes</taxon>
        <taxon>Dothideomycetidae</taxon>
        <taxon>Cladosporiales</taxon>
        <taxon>Cladosporiaceae</taxon>
        <taxon>Cladosporium</taxon>
    </lineage>
</organism>
<feature type="region of interest" description="Disordered" evidence="1">
    <location>
        <begin position="536"/>
        <end position="560"/>
    </location>
</feature>
<dbReference type="AlphaFoldDB" id="A0AB34KN12"/>
<name>A0AB34KN12_9PEZI</name>
<dbReference type="EMBL" id="JAAQHG020000014">
    <property type="protein sequence ID" value="KAL1586434.1"/>
    <property type="molecule type" value="Genomic_DNA"/>
</dbReference>
<keyword evidence="3" id="KW-1185">Reference proteome</keyword>
<dbReference type="CDD" id="cd09917">
    <property type="entry name" value="F-box_SF"/>
    <property type="match status" value="1"/>
</dbReference>
<comment type="caution">
    <text evidence="2">The sequence shown here is derived from an EMBL/GenBank/DDBJ whole genome shotgun (WGS) entry which is preliminary data.</text>
</comment>
<sequence>MAPATIESPLFSLPTELLDRIFDYLADDHRDIASCRLVNSTFRNGSSPYLITKVIFAKRPLELIKIQEVACDPFFSRYVTHMVYDLSHWKFNEIDMNDITEHMEYFSACEEAEDLGIRDLDNDANVAPSQPKSGRLSELLRIHTISEETISALENLDDFTPSPKADTDPAVLPLAYTLYTPDGEDSEPSSILCHKSFPQYKRYARFHEIFTAQYEHLKVLHDVAHKFPRLRKITFTDYRGLARRGETYRDLCTRLFGDVLEPERWHWQLDNGLCTMDAMLALGAVALKGELQSVAFGPHHYQILALPQETLVTYKEPHYLSLEDISDGFPAADDCKDVFKNLRSFRLPLLFEGARFPLEKAARLLDGLPESIAKLALAAKGPIEGTELQEIMIEETVRPFNELVAKRHFPHLESLELEGWCIELETLKEFLTKHASTLRTLHLINLYLATQGENPGPSHILSFGDFVGRELQLDGVEIIEVKVLGPVESLGDRGDSLWLDPALQFELNEEWDGSMPVAALPDSRAEKRCLAGRPNKIHRRRLPTTKGQKGDDLGDIPAYW</sequence>